<comment type="caution">
    <text evidence="4">The sequence shown here is derived from an EMBL/GenBank/DDBJ whole genome shotgun (WGS) entry which is preliminary data.</text>
</comment>
<organism evidence="4 5">
    <name type="scientific">Bartonella elizabethae Re6043vi</name>
    <dbReference type="NCBI Taxonomy" id="1094554"/>
    <lineage>
        <taxon>Bacteria</taxon>
        <taxon>Pseudomonadati</taxon>
        <taxon>Pseudomonadota</taxon>
        <taxon>Alphaproteobacteria</taxon>
        <taxon>Hyphomicrobiales</taxon>
        <taxon>Bartonellaceae</taxon>
        <taxon>Bartonella</taxon>
    </lineage>
</organism>
<sequence>MKKRFILTGMMSLLAMLNLAHGSGSDQHHLNPTSRFYVHTPSQQPPTPSPAQPKSPAKPKSPAQKRECTWSRLPDGTYTCGFNIQRSSSHKTSSKPQVPQQNRKKSSGTQVSRKNPNKNPATQVPKQNSVPAPPPAPPVSDSSQTDTCNFLTLGFAAYEQARLGRDSTGVLEKCNQSPTPASPAPKPAPPAAPSPALSISSAEYLEIIDLLKKQLELKKQQLSQTEKNYQAITKNQSTSTGSQKIDFSSFLLKEPESLYRSDRLSRESYQKVLDGENKISGTFDQMSKVISGRLQSISVLDKVAGLESFEKIESRFQYLQKLFGELQKKENLKDIADFQAHIDGTLAMIQNEFIKMEMVAYLRDAEHSLIKRKRRELDMQFFNHEKKGMPSIRLKQKPM</sequence>
<feature type="chain" id="PRO_5045356551" evidence="3">
    <location>
        <begin position="23"/>
        <end position="399"/>
    </location>
</feature>
<keyword evidence="5" id="KW-1185">Reference proteome</keyword>
<feature type="region of interest" description="Disordered" evidence="2">
    <location>
        <begin position="170"/>
        <end position="195"/>
    </location>
</feature>
<evidence type="ECO:0000313" key="4">
    <source>
        <dbReference type="EMBL" id="EJF82107.1"/>
    </source>
</evidence>
<dbReference type="InterPro" id="IPR014158">
    <property type="entry name" value="T4SS_VirB5"/>
</dbReference>
<dbReference type="Pfam" id="PF07996">
    <property type="entry name" value="T4SS"/>
    <property type="match status" value="1"/>
</dbReference>
<feature type="compositionally biased region" description="Pro residues" evidence="2">
    <location>
        <begin position="43"/>
        <end position="53"/>
    </location>
</feature>
<gene>
    <name evidence="4" type="ORF">MCU_01613</name>
</gene>
<keyword evidence="3" id="KW-0732">Signal</keyword>
<accession>A0ABN0GIB1</accession>
<keyword evidence="1" id="KW-0175">Coiled coil</keyword>
<dbReference type="Gene3D" id="1.20.58.430">
    <property type="entry name" value="Type IV secretion system, VirB5-domain"/>
    <property type="match status" value="1"/>
</dbReference>
<evidence type="ECO:0000256" key="1">
    <source>
        <dbReference type="SAM" id="Coils"/>
    </source>
</evidence>
<name>A0ABN0GIB1_BAREL</name>
<proteinExistence type="predicted"/>
<dbReference type="InterPro" id="IPR023220">
    <property type="entry name" value="T4SS_VirB5-domain"/>
</dbReference>
<evidence type="ECO:0000313" key="5">
    <source>
        <dbReference type="Proteomes" id="UP000008942"/>
    </source>
</evidence>
<dbReference type="Proteomes" id="UP000008942">
    <property type="component" value="Unassembled WGS sequence"/>
</dbReference>
<protein>
    <submittedName>
        <fullName evidence="4">Uncharacterized protein</fullName>
    </submittedName>
</protein>
<feature type="coiled-coil region" evidence="1">
    <location>
        <begin position="208"/>
        <end position="235"/>
    </location>
</feature>
<feature type="signal peptide" evidence="3">
    <location>
        <begin position="1"/>
        <end position="22"/>
    </location>
</feature>
<dbReference type="RefSeq" id="WP_005774910.1">
    <property type="nucleotide sequence ID" value="NZ_JH725145.1"/>
</dbReference>
<feature type="compositionally biased region" description="Pro residues" evidence="2">
    <location>
        <begin position="180"/>
        <end position="193"/>
    </location>
</feature>
<feature type="compositionally biased region" description="Polar residues" evidence="2">
    <location>
        <begin position="94"/>
        <end position="128"/>
    </location>
</feature>
<dbReference type="SUPFAM" id="SSF101082">
    <property type="entry name" value="Typo IV secretion system protein TraC"/>
    <property type="match status" value="1"/>
</dbReference>
<feature type="region of interest" description="Disordered" evidence="2">
    <location>
        <begin position="23"/>
        <end position="145"/>
    </location>
</feature>
<reference evidence="4 5" key="1">
    <citation type="submission" date="2012-03" db="EMBL/GenBank/DDBJ databases">
        <title>The Genome Sequence of Bartonella elizabethae Re6043vi.</title>
        <authorList>
            <consortium name="The Broad Institute Genome Sequencing Platform"/>
            <consortium name="The Broad Institute Genome Sequencing Center for Infectious Disease"/>
            <person name="Feldgarden M."/>
            <person name="Kirby J."/>
            <person name="Kosoy M."/>
            <person name="Birtles R."/>
            <person name="Probert W.S."/>
            <person name="Chiaraviglio L."/>
            <person name="Young S.K."/>
            <person name="Zeng Q."/>
            <person name="Gargeya S."/>
            <person name="Fitzgerald M."/>
            <person name="Haas B."/>
            <person name="Abouelleil A."/>
            <person name="Alvarado L."/>
            <person name="Arachchi H.M."/>
            <person name="Berlin A."/>
            <person name="Chapman S.B."/>
            <person name="Gearin G."/>
            <person name="Goldberg J."/>
            <person name="Griggs A."/>
            <person name="Gujja S."/>
            <person name="Hansen M."/>
            <person name="Heiman D."/>
            <person name="Howarth C."/>
            <person name="Larimer J."/>
            <person name="Lui A."/>
            <person name="MacDonald P.J.P."/>
            <person name="McCowen C."/>
            <person name="Montmayeur A."/>
            <person name="Murphy C."/>
            <person name="Neiman D."/>
            <person name="Pearson M."/>
            <person name="Priest M."/>
            <person name="Roberts A."/>
            <person name="Saif S."/>
            <person name="Shea T."/>
            <person name="Sisk P."/>
            <person name="Stolte C."/>
            <person name="Sykes S."/>
            <person name="Wortman J."/>
            <person name="Nusbaum C."/>
            <person name="Birren B."/>
        </authorList>
    </citation>
    <scope>NUCLEOTIDE SEQUENCE [LARGE SCALE GENOMIC DNA]</scope>
    <source>
        <strain evidence="4 5">Re6043vi</strain>
    </source>
</reference>
<evidence type="ECO:0000256" key="3">
    <source>
        <dbReference type="SAM" id="SignalP"/>
    </source>
</evidence>
<dbReference type="EMBL" id="AILW01000037">
    <property type="protein sequence ID" value="EJF82107.1"/>
    <property type="molecule type" value="Genomic_DNA"/>
</dbReference>
<dbReference type="CDD" id="cd14262">
    <property type="entry name" value="VirB5_like"/>
    <property type="match status" value="1"/>
</dbReference>
<evidence type="ECO:0000256" key="2">
    <source>
        <dbReference type="SAM" id="MobiDB-lite"/>
    </source>
</evidence>